<dbReference type="Pfam" id="PF02527">
    <property type="entry name" value="GidB"/>
    <property type="match status" value="1"/>
</dbReference>
<gene>
    <name evidence="7" type="primary">gidB</name>
    <name evidence="6" type="synonym">rsmG</name>
    <name evidence="7" type="ORF">GCM10025865_13600</name>
</gene>
<evidence type="ECO:0000313" key="7">
    <source>
        <dbReference type="EMBL" id="BDZ42061.1"/>
    </source>
</evidence>
<keyword evidence="8" id="KW-1185">Reference proteome</keyword>
<dbReference type="Gene3D" id="3.40.50.150">
    <property type="entry name" value="Vaccinia Virus protein VP39"/>
    <property type="match status" value="1"/>
</dbReference>
<evidence type="ECO:0000313" key="8">
    <source>
        <dbReference type="Proteomes" id="UP001321475"/>
    </source>
</evidence>
<dbReference type="HAMAP" id="MF_00074">
    <property type="entry name" value="16SrRNA_methyltr_G"/>
    <property type="match status" value="1"/>
</dbReference>
<feature type="binding site" evidence="6">
    <location>
        <begin position="155"/>
        <end position="156"/>
    </location>
    <ligand>
        <name>S-adenosyl-L-methionine</name>
        <dbReference type="ChEBI" id="CHEBI:59789"/>
    </ligand>
</feature>
<dbReference type="InterPro" id="IPR003682">
    <property type="entry name" value="rRNA_ssu_MeTfrase_G"/>
</dbReference>
<keyword evidence="5 6" id="KW-0949">S-adenosyl-L-methionine</keyword>
<dbReference type="GO" id="GO:0032259">
    <property type="term" value="P:methylation"/>
    <property type="evidence" value="ECO:0007669"/>
    <property type="project" value="UniProtKB-KW"/>
</dbReference>
<protein>
    <recommendedName>
        <fullName evidence="6">Ribosomal RNA small subunit methyltransferase G</fullName>
        <ecNumber evidence="6">2.1.1.-</ecNumber>
    </recommendedName>
    <alternativeName>
        <fullName evidence="6">16S rRNA 7-methylguanosine methyltransferase</fullName>
        <shortName evidence="6">16S rRNA m7G methyltransferase</shortName>
    </alternativeName>
</protein>
<dbReference type="NCBIfam" id="TIGR00138">
    <property type="entry name" value="rsmG_gidB"/>
    <property type="match status" value="1"/>
</dbReference>
<organism evidence="7 8">
    <name type="scientific">Paraoerskovia sediminicola</name>
    <dbReference type="NCBI Taxonomy" id="1138587"/>
    <lineage>
        <taxon>Bacteria</taxon>
        <taxon>Bacillati</taxon>
        <taxon>Actinomycetota</taxon>
        <taxon>Actinomycetes</taxon>
        <taxon>Micrococcales</taxon>
        <taxon>Cellulomonadaceae</taxon>
        <taxon>Paraoerskovia</taxon>
    </lineage>
</organism>
<dbReference type="EC" id="2.1.1.-" evidence="6"/>
<dbReference type="Proteomes" id="UP001321475">
    <property type="component" value="Chromosome"/>
</dbReference>
<name>A0ABN6XEN2_9CELL</name>
<evidence type="ECO:0000256" key="1">
    <source>
        <dbReference type="ARBA" id="ARBA00022490"/>
    </source>
</evidence>
<feature type="binding site" evidence="6">
    <location>
        <position position="104"/>
    </location>
    <ligand>
        <name>S-adenosyl-L-methionine</name>
        <dbReference type="ChEBI" id="CHEBI:59789"/>
    </ligand>
</feature>
<evidence type="ECO:0000256" key="2">
    <source>
        <dbReference type="ARBA" id="ARBA00022552"/>
    </source>
</evidence>
<keyword evidence="4 6" id="KW-0808">Transferase</keyword>
<reference evidence="8" key="1">
    <citation type="journal article" date="2019" name="Int. J. Syst. Evol. Microbiol.">
        <title>The Global Catalogue of Microorganisms (GCM) 10K type strain sequencing project: providing services to taxonomists for standard genome sequencing and annotation.</title>
        <authorList>
            <consortium name="The Broad Institute Genomics Platform"/>
            <consortium name="The Broad Institute Genome Sequencing Center for Infectious Disease"/>
            <person name="Wu L."/>
            <person name="Ma J."/>
        </authorList>
    </citation>
    <scope>NUCLEOTIDE SEQUENCE [LARGE SCALE GENOMIC DNA]</scope>
    <source>
        <strain evidence="8">NBRC 108565</strain>
    </source>
</reference>
<evidence type="ECO:0000256" key="5">
    <source>
        <dbReference type="ARBA" id="ARBA00022691"/>
    </source>
</evidence>
<dbReference type="EMBL" id="AP027729">
    <property type="protein sequence ID" value="BDZ42061.1"/>
    <property type="molecule type" value="Genomic_DNA"/>
</dbReference>
<comment type="subcellular location">
    <subcellularLocation>
        <location evidence="6">Cytoplasm</location>
    </subcellularLocation>
</comment>
<dbReference type="PANTHER" id="PTHR31760">
    <property type="entry name" value="S-ADENOSYL-L-METHIONINE-DEPENDENT METHYLTRANSFERASES SUPERFAMILY PROTEIN"/>
    <property type="match status" value="1"/>
</dbReference>
<evidence type="ECO:0000256" key="6">
    <source>
        <dbReference type="HAMAP-Rule" id="MF_00074"/>
    </source>
</evidence>
<feature type="binding site" evidence="6">
    <location>
        <position position="170"/>
    </location>
    <ligand>
        <name>S-adenosyl-L-methionine</name>
        <dbReference type="ChEBI" id="CHEBI:59789"/>
    </ligand>
</feature>
<keyword evidence="2 6" id="KW-0698">rRNA processing</keyword>
<feature type="binding site" evidence="6">
    <location>
        <position position="109"/>
    </location>
    <ligand>
        <name>S-adenosyl-L-methionine</name>
        <dbReference type="ChEBI" id="CHEBI:59789"/>
    </ligand>
</feature>
<proteinExistence type="inferred from homology"/>
<keyword evidence="3 6" id="KW-0489">Methyltransferase</keyword>
<comment type="function">
    <text evidence="6">Specifically methylates the N7 position of a guanine in 16S rRNA.</text>
</comment>
<dbReference type="PANTHER" id="PTHR31760:SF0">
    <property type="entry name" value="S-ADENOSYL-L-METHIONINE-DEPENDENT METHYLTRANSFERASES SUPERFAMILY PROTEIN"/>
    <property type="match status" value="1"/>
</dbReference>
<comment type="similarity">
    <text evidence="6">Belongs to the methyltransferase superfamily. RNA methyltransferase RsmG family.</text>
</comment>
<comment type="caution">
    <text evidence="6">Lacks conserved residue(s) required for the propagation of feature annotation.</text>
</comment>
<evidence type="ECO:0000256" key="3">
    <source>
        <dbReference type="ARBA" id="ARBA00022603"/>
    </source>
</evidence>
<dbReference type="CDD" id="cd02440">
    <property type="entry name" value="AdoMet_MTases"/>
    <property type="match status" value="1"/>
</dbReference>
<evidence type="ECO:0000256" key="4">
    <source>
        <dbReference type="ARBA" id="ARBA00022679"/>
    </source>
</evidence>
<accession>A0ABN6XEN2</accession>
<sequence length="242" mass="25811">MAQPRVVLHDIQGVGMTDAVPSSDDDLSAQIEADRELGRSAAVRAFFGPAYDVVAEFTSALEREGELRGLIGPREVPRLWERHILNSAALAQHMDGARSIADVGSGAGLPGIVLAAMLPDCAVRLVEPMERRCDWLTESADQLGLSNVEVMRGRAEEYHDAWTVDVVTARAVASLDKLARWCLPLVAPGGAMVVLKGRNVEREIPGALKVTRRFGAGAPSVVEGATVDGVESTTVVRILVPA</sequence>
<dbReference type="InterPro" id="IPR029063">
    <property type="entry name" value="SAM-dependent_MTases_sf"/>
</dbReference>
<dbReference type="SUPFAM" id="SSF53335">
    <property type="entry name" value="S-adenosyl-L-methionine-dependent methyltransferases"/>
    <property type="match status" value="1"/>
</dbReference>
<keyword evidence="1 6" id="KW-0963">Cytoplasm</keyword>
<dbReference type="GO" id="GO:0008168">
    <property type="term" value="F:methyltransferase activity"/>
    <property type="evidence" value="ECO:0007669"/>
    <property type="project" value="UniProtKB-KW"/>
</dbReference>